<evidence type="ECO:0008006" key="3">
    <source>
        <dbReference type="Google" id="ProtNLM"/>
    </source>
</evidence>
<dbReference type="GO" id="GO:0008237">
    <property type="term" value="F:metallopeptidase activity"/>
    <property type="evidence" value="ECO:0007669"/>
    <property type="project" value="InterPro"/>
</dbReference>
<dbReference type="InterPro" id="IPR024079">
    <property type="entry name" value="MetalloPept_cat_dom_sf"/>
</dbReference>
<gene>
    <name evidence="1" type="ORF">UU16_C0006G0030</name>
</gene>
<dbReference type="AlphaFoldDB" id="A0A0G0TGU9"/>
<protein>
    <recommendedName>
        <fullName evidence="3">Peptidase M10 metallopeptidase domain-containing protein</fullName>
    </recommendedName>
</protein>
<evidence type="ECO:0000313" key="2">
    <source>
        <dbReference type="Proteomes" id="UP000034013"/>
    </source>
</evidence>
<comment type="caution">
    <text evidence="1">The sequence shown here is derived from an EMBL/GenBank/DDBJ whole genome shotgun (WGS) entry which is preliminary data.</text>
</comment>
<dbReference type="Gene3D" id="3.40.390.10">
    <property type="entry name" value="Collagenase (Catalytic Domain)"/>
    <property type="match status" value="1"/>
</dbReference>
<evidence type="ECO:0000313" key="1">
    <source>
        <dbReference type="EMBL" id="KKR74076.1"/>
    </source>
</evidence>
<name>A0A0G0TGU9_9BACT</name>
<sequence length="276" mass="30559">MLLKLKKKSMLPKINSSSMKKILLTLSVFVLLLVVFSSPVSANHSWGGYHWARTANPFTLKLGDNLSPNWKPFLATASADWSTSTILDTTIVTGQGGKNCKATNGRVEVCNRKYGNNGWLGIAQIWITGGVHITQGVTKMNDTYFGKPAYNTPAWKQMVMCQEVGHTLGLDHQDEIFDNSNLGTCMDYTSDPSTNQHPNQHDYDELDTIYSHLDSFTTIGQASGQVTRQLGQLAANQDLNNPGEWGRSIRDNGKVAIFERDLGLGNKVFTFVIWAK</sequence>
<accession>A0A0G0TGU9</accession>
<organism evidence="1 2">
    <name type="scientific">Candidatus Woesebacteria bacterium GW2011_GWA2_40_7</name>
    <dbReference type="NCBI Taxonomy" id="1618562"/>
    <lineage>
        <taxon>Bacteria</taxon>
        <taxon>Candidatus Woeseibacteriota</taxon>
    </lineage>
</organism>
<reference evidence="1 2" key="1">
    <citation type="journal article" date="2015" name="Nature">
        <title>rRNA introns, odd ribosomes, and small enigmatic genomes across a large radiation of phyla.</title>
        <authorList>
            <person name="Brown C.T."/>
            <person name="Hug L.A."/>
            <person name="Thomas B.C."/>
            <person name="Sharon I."/>
            <person name="Castelle C.J."/>
            <person name="Singh A."/>
            <person name="Wilkins M.J."/>
            <person name="Williams K.H."/>
            <person name="Banfield J.F."/>
        </authorList>
    </citation>
    <scope>NUCLEOTIDE SEQUENCE [LARGE SCALE GENOMIC DNA]</scope>
</reference>
<dbReference type="SUPFAM" id="SSF55486">
    <property type="entry name" value="Metalloproteases ('zincins'), catalytic domain"/>
    <property type="match status" value="1"/>
</dbReference>
<dbReference type="EMBL" id="LBZO01000006">
    <property type="protein sequence ID" value="KKR74076.1"/>
    <property type="molecule type" value="Genomic_DNA"/>
</dbReference>
<dbReference type="Proteomes" id="UP000034013">
    <property type="component" value="Unassembled WGS sequence"/>
</dbReference>
<proteinExistence type="predicted"/>